<dbReference type="Proteomes" id="UP001049518">
    <property type="component" value="Chromosome"/>
</dbReference>
<protein>
    <submittedName>
        <fullName evidence="2">GNAT family N-acetyltransferase</fullName>
    </submittedName>
</protein>
<evidence type="ECO:0000313" key="2">
    <source>
        <dbReference type="EMBL" id="QXJ22394.1"/>
    </source>
</evidence>
<evidence type="ECO:0000259" key="1">
    <source>
        <dbReference type="PROSITE" id="PS51186"/>
    </source>
</evidence>
<evidence type="ECO:0000313" key="3">
    <source>
        <dbReference type="Proteomes" id="UP001049518"/>
    </source>
</evidence>
<dbReference type="RefSeq" id="WP_231335631.1">
    <property type="nucleotide sequence ID" value="NZ_CP059572.1"/>
</dbReference>
<dbReference type="CDD" id="cd04301">
    <property type="entry name" value="NAT_SF"/>
    <property type="match status" value="1"/>
</dbReference>
<feature type="domain" description="N-acetyltransferase" evidence="1">
    <location>
        <begin position="28"/>
        <end position="179"/>
    </location>
</feature>
<dbReference type="PROSITE" id="PS51186">
    <property type="entry name" value="GNAT"/>
    <property type="match status" value="1"/>
</dbReference>
<dbReference type="SUPFAM" id="SSF55729">
    <property type="entry name" value="Acyl-CoA N-acyltransferases (Nat)"/>
    <property type="match status" value="1"/>
</dbReference>
<name>A0ABX8QUB0_9ACTN</name>
<dbReference type="InterPro" id="IPR000182">
    <property type="entry name" value="GNAT_dom"/>
</dbReference>
<sequence length="318" mass="33468">MTAAQGTWRPARARAAGPPVVRLAGDETAIRRWAGPIAATTRLGYAGSDPVPGLPPPDGAHDTARDVAADLRSGTTAWLALGPDGTPVGAVRVRDHGPRGWEIRRVATVRRGQRRGVARRILAEVERAALEADVPRIWLDAVVERCLPPYYAALGYRVVDHFPSPDKPLSEVTMARVPGEPGAPETLPWPDPPWPSGDHTAVCWFLGGGGLRLACAGCADTRGDLRAAVRAAARRVAAAGAPAARLAGVDLFPHDPAGVLADVGAGTSGVRLVAADRATAPAHLMPRVVHPDLLAFWRTVPGRETDLPFAASAARSRR</sequence>
<organism evidence="2 3">
    <name type="scientific">Actinomadura graeca</name>
    <dbReference type="NCBI Taxonomy" id="2750812"/>
    <lineage>
        <taxon>Bacteria</taxon>
        <taxon>Bacillati</taxon>
        <taxon>Actinomycetota</taxon>
        <taxon>Actinomycetes</taxon>
        <taxon>Streptosporangiales</taxon>
        <taxon>Thermomonosporaceae</taxon>
        <taxon>Actinomadura</taxon>
    </lineage>
</organism>
<keyword evidence="3" id="KW-1185">Reference proteome</keyword>
<dbReference type="InterPro" id="IPR016181">
    <property type="entry name" value="Acyl_CoA_acyltransferase"/>
</dbReference>
<accession>A0ABX8QUB0</accession>
<dbReference type="EMBL" id="CP059572">
    <property type="protein sequence ID" value="QXJ22394.1"/>
    <property type="molecule type" value="Genomic_DNA"/>
</dbReference>
<dbReference type="Pfam" id="PF00583">
    <property type="entry name" value="Acetyltransf_1"/>
    <property type="match status" value="1"/>
</dbReference>
<reference evidence="2" key="1">
    <citation type="submission" date="2020-07" db="EMBL/GenBank/DDBJ databases">
        <authorList>
            <person name="Tarantini F.S."/>
            <person name="Hong K.W."/>
            <person name="Chan K.G."/>
        </authorList>
    </citation>
    <scope>NUCLEOTIDE SEQUENCE</scope>
    <source>
        <strain evidence="2">32-07</strain>
    </source>
</reference>
<dbReference type="Gene3D" id="3.40.630.30">
    <property type="match status" value="1"/>
</dbReference>
<proteinExistence type="predicted"/>
<gene>
    <name evidence="2" type="ORF">AGRA3207_003386</name>
</gene>